<feature type="region of interest" description="Disordered" evidence="5">
    <location>
        <begin position="1"/>
        <end position="139"/>
    </location>
</feature>
<feature type="compositionally biased region" description="Basic and acidic residues" evidence="5">
    <location>
        <begin position="62"/>
        <end position="105"/>
    </location>
</feature>
<keyword evidence="3" id="KW-0648">Protein biosynthesis</keyword>
<reference evidence="6" key="1">
    <citation type="submission" date="2023-03" db="EMBL/GenBank/DDBJ databases">
        <title>Mating type loci evolution in Malassezia.</title>
        <authorList>
            <person name="Coelho M.A."/>
        </authorList>
    </citation>
    <scope>NUCLEOTIDE SEQUENCE</scope>
    <source>
        <strain evidence="6">CBS 11721</strain>
    </source>
</reference>
<sequence>MSDWENDDEPQQSRPIPGLTRRFDDEDLEEDEIKDDWEAEDEPEPAPKPVAPPKKRVSVKQKIAEKEAEERRRRELGIEEKDEYQKFVETEEEARERLRREREAELEADLDNATSLIGDTKLTSTEPTTTSLANAKPSTKAEWEKFAEDVYAAVFKAQESRPGFDKHFFPHMLAVFARSTLRDVDLRKGSTRLRELAEEKAKAEKEAKRTGGNAHLNKNKPKPVGTSSAKNTVDLNAYGNEALDDDLDFM</sequence>
<dbReference type="PANTHER" id="PTHR21681">
    <property type="entry name" value="EUKARYOTIC TRANSLATION INITIATION FACTOR 3 SUBUNIT J"/>
    <property type="match status" value="1"/>
</dbReference>
<dbReference type="EMBL" id="CP119877">
    <property type="protein sequence ID" value="WFD33310.1"/>
    <property type="molecule type" value="Genomic_DNA"/>
</dbReference>
<evidence type="ECO:0000313" key="6">
    <source>
        <dbReference type="EMBL" id="WFD33310.1"/>
    </source>
</evidence>
<dbReference type="InterPro" id="IPR013906">
    <property type="entry name" value="eIF3j"/>
</dbReference>
<dbReference type="GO" id="GO:0005852">
    <property type="term" value="C:eukaryotic translation initiation factor 3 complex"/>
    <property type="evidence" value="ECO:0007669"/>
    <property type="project" value="InterPro"/>
</dbReference>
<proteinExistence type="predicted"/>
<dbReference type="Gene3D" id="1.10.246.60">
    <property type="entry name" value="Eukaryotic translation initiation factor 3 like domains"/>
    <property type="match status" value="1"/>
</dbReference>
<gene>
    <name evidence="6" type="primary">HCR1</name>
    <name evidence="6" type="ORF">MCUN1_000123</name>
</gene>
<organism evidence="6 7">
    <name type="scientific">Malassezia cuniculi</name>
    <dbReference type="NCBI Taxonomy" id="948313"/>
    <lineage>
        <taxon>Eukaryota</taxon>
        <taxon>Fungi</taxon>
        <taxon>Dikarya</taxon>
        <taxon>Basidiomycota</taxon>
        <taxon>Ustilaginomycotina</taxon>
        <taxon>Malasseziomycetes</taxon>
        <taxon>Malasseziales</taxon>
        <taxon>Malasseziaceae</taxon>
        <taxon>Malassezia</taxon>
    </lineage>
</organism>
<evidence type="ECO:0000256" key="1">
    <source>
        <dbReference type="ARBA" id="ARBA00022490"/>
    </source>
</evidence>
<dbReference type="PANTHER" id="PTHR21681:SF0">
    <property type="entry name" value="EUKARYOTIC TRANSLATION INITIATION FACTOR 3 SUBUNIT J"/>
    <property type="match status" value="1"/>
</dbReference>
<dbReference type="GO" id="GO:0003743">
    <property type="term" value="F:translation initiation factor activity"/>
    <property type="evidence" value="ECO:0007669"/>
    <property type="project" value="UniProtKB-KW"/>
</dbReference>
<keyword evidence="2 6" id="KW-0396">Initiation factor</keyword>
<feature type="compositionally biased region" description="Low complexity" evidence="5">
    <location>
        <begin position="120"/>
        <end position="132"/>
    </location>
</feature>
<evidence type="ECO:0000256" key="5">
    <source>
        <dbReference type="SAM" id="MobiDB-lite"/>
    </source>
</evidence>
<keyword evidence="7" id="KW-1185">Reference proteome</keyword>
<name>A0AAF0ENE1_9BASI</name>
<keyword evidence="1" id="KW-0963">Cytoplasm</keyword>
<feature type="compositionally biased region" description="Basic and acidic residues" evidence="5">
    <location>
        <begin position="197"/>
        <end position="209"/>
    </location>
</feature>
<protein>
    <recommendedName>
        <fullName evidence="4">Eukaryotic translation initiation factor 3 30 kDa subunit</fullName>
    </recommendedName>
</protein>
<dbReference type="Proteomes" id="UP001219933">
    <property type="component" value="Chromosome 1"/>
</dbReference>
<feature type="compositionally biased region" description="Acidic residues" evidence="5">
    <location>
        <begin position="25"/>
        <end position="44"/>
    </location>
</feature>
<evidence type="ECO:0000256" key="3">
    <source>
        <dbReference type="ARBA" id="ARBA00022917"/>
    </source>
</evidence>
<feature type="compositionally biased region" description="Acidic residues" evidence="5">
    <location>
        <begin position="1"/>
        <end position="10"/>
    </location>
</feature>
<accession>A0AAF0ENE1</accession>
<dbReference type="AlphaFoldDB" id="A0AAF0ENE1"/>
<dbReference type="InterPro" id="IPR023194">
    <property type="entry name" value="eIF3-like_dom_sf"/>
</dbReference>
<evidence type="ECO:0000256" key="2">
    <source>
        <dbReference type="ARBA" id="ARBA00022540"/>
    </source>
</evidence>
<dbReference type="Pfam" id="PF08597">
    <property type="entry name" value="eIF3_subunit"/>
    <property type="match status" value="1"/>
</dbReference>
<feature type="region of interest" description="Disordered" evidence="5">
    <location>
        <begin position="197"/>
        <end position="233"/>
    </location>
</feature>
<evidence type="ECO:0000313" key="7">
    <source>
        <dbReference type="Proteomes" id="UP001219933"/>
    </source>
</evidence>
<evidence type="ECO:0000256" key="4">
    <source>
        <dbReference type="ARBA" id="ARBA00029904"/>
    </source>
</evidence>